<evidence type="ECO:0000313" key="8">
    <source>
        <dbReference type="Proteomes" id="UP000051063"/>
    </source>
</evidence>
<evidence type="ECO:0000259" key="5">
    <source>
        <dbReference type="Pfam" id="PF00370"/>
    </source>
</evidence>
<dbReference type="Proteomes" id="UP000051063">
    <property type="component" value="Unassembled WGS sequence"/>
</dbReference>
<feature type="domain" description="Carbohydrate kinase FGGY C-terminal" evidence="6">
    <location>
        <begin position="263"/>
        <end position="460"/>
    </location>
</feature>
<dbReference type="RefSeq" id="WP_055747612.1">
    <property type="nucleotide sequence ID" value="NZ_LJJB01000013.1"/>
</dbReference>
<dbReference type="PANTHER" id="PTHR43095">
    <property type="entry name" value="SUGAR KINASE"/>
    <property type="match status" value="1"/>
</dbReference>
<keyword evidence="8" id="KW-1185">Reference proteome</keyword>
<gene>
    <name evidence="7" type="ORF">AN963_27230</name>
</gene>
<dbReference type="EMBL" id="LJJB01000013">
    <property type="protein sequence ID" value="KQL45016.1"/>
    <property type="molecule type" value="Genomic_DNA"/>
</dbReference>
<dbReference type="InterPro" id="IPR050406">
    <property type="entry name" value="FGGY_Carb_Kinase"/>
</dbReference>
<evidence type="ECO:0000259" key="6">
    <source>
        <dbReference type="Pfam" id="PF02782"/>
    </source>
</evidence>
<dbReference type="InterPro" id="IPR000577">
    <property type="entry name" value="Carb_kinase_FGGY"/>
</dbReference>
<dbReference type="InterPro" id="IPR018485">
    <property type="entry name" value="FGGY_C"/>
</dbReference>
<organism evidence="7 8">
    <name type="scientific">Brevibacillus choshinensis</name>
    <dbReference type="NCBI Taxonomy" id="54911"/>
    <lineage>
        <taxon>Bacteria</taxon>
        <taxon>Bacillati</taxon>
        <taxon>Bacillota</taxon>
        <taxon>Bacilli</taxon>
        <taxon>Bacillales</taxon>
        <taxon>Paenibacillaceae</taxon>
        <taxon>Brevibacillus</taxon>
    </lineage>
</organism>
<dbReference type="Pfam" id="PF02782">
    <property type="entry name" value="FGGY_C"/>
    <property type="match status" value="1"/>
</dbReference>
<evidence type="ECO:0000256" key="3">
    <source>
        <dbReference type="ARBA" id="ARBA00022777"/>
    </source>
</evidence>
<dbReference type="Pfam" id="PF00370">
    <property type="entry name" value="FGGY_N"/>
    <property type="match status" value="1"/>
</dbReference>
<name>A0ABR5N437_BRECH</name>
<proteinExistence type="inferred from homology"/>
<comment type="similarity">
    <text evidence="1 4">Belongs to the FGGY kinase family.</text>
</comment>
<keyword evidence="2 4" id="KW-0808">Transferase</keyword>
<dbReference type="PANTHER" id="PTHR43095:SF5">
    <property type="entry name" value="XYLULOSE KINASE"/>
    <property type="match status" value="1"/>
</dbReference>
<evidence type="ECO:0000313" key="7">
    <source>
        <dbReference type="EMBL" id="KQL45016.1"/>
    </source>
</evidence>
<sequence>MAYVLGIDIGTYESKGALVDEAGKLLVSEAVAHRLEIPQRGWAEHDAEQTWWHDFTQLSKAITQKAADKYGIRPEEIKAVGVSSIAPAVVPVDVEGKPLRKAILYGVDTRSQKQVHELNEQIGEERIFQVAAQSLSAQSAGPKILWIRQEERHIYERTAKFLCGSGYLVYKLTDEQIIDRYTAASYAPLFDIHQLKWSTELASAICELDQLPRLTWSHEIVGEVTRQAADQTGLAQGTKVIAGTADALSEAISVGAVHKGDLMLMYGSSTFFILVAPHLPKTQTLWANLHAVPGSHTITGGTATAGSLTRWFIDQWLSVAGQRGDPSTGGMTVDEAYTYATKLAEQSPPGANGLLTLPYFSGERTPIHHATAKGVFFGLTLHHTQSDMYRSILEGISFSIRHNMDEIRSMQVPIHRAVAVGGGVKNRLWLQSVSDICQMTQVIPEITLGAAYGNAFLCALGLGWYRDITEMDQWVRVKEEITPQEAHQPLYERYYELYHRLYRQTRDLMDELT</sequence>
<dbReference type="PIRSF" id="PIRSF000538">
    <property type="entry name" value="GlpK"/>
    <property type="match status" value="1"/>
</dbReference>
<evidence type="ECO:0008006" key="9">
    <source>
        <dbReference type="Google" id="ProtNLM"/>
    </source>
</evidence>
<accession>A0ABR5N437</accession>
<dbReference type="InterPro" id="IPR018483">
    <property type="entry name" value="Carb_kinase_FGGY_CS"/>
</dbReference>
<comment type="caution">
    <text evidence="7">The sequence shown here is derived from an EMBL/GenBank/DDBJ whole genome shotgun (WGS) entry which is preliminary data.</text>
</comment>
<dbReference type="CDD" id="cd07804">
    <property type="entry name" value="ASKHA_NBD_FGGY_RrXK-like"/>
    <property type="match status" value="1"/>
</dbReference>
<dbReference type="PROSITE" id="PS00445">
    <property type="entry name" value="FGGY_KINASES_2"/>
    <property type="match status" value="1"/>
</dbReference>
<evidence type="ECO:0000256" key="2">
    <source>
        <dbReference type="ARBA" id="ARBA00022679"/>
    </source>
</evidence>
<keyword evidence="3 4" id="KW-0418">Kinase</keyword>
<evidence type="ECO:0000256" key="1">
    <source>
        <dbReference type="ARBA" id="ARBA00009156"/>
    </source>
</evidence>
<dbReference type="SUPFAM" id="SSF53067">
    <property type="entry name" value="Actin-like ATPase domain"/>
    <property type="match status" value="2"/>
</dbReference>
<dbReference type="InterPro" id="IPR018484">
    <property type="entry name" value="FGGY_N"/>
</dbReference>
<protein>
    <recommendedName>
        <fullName evidence="9">Carbohydrate kinase</fullName>
    </recommendedName>
</protein>
<dbReference type="Gene3D" id="3.30.420.40">
    <property type="match status" value="2"/>
</dbReference>
<reference evidence="7 8" key="1">
    <citation type="submission" date="2015-09" db="EMBL/GenBank/DDBJ databases">
        <title>Genome sequencing project for genomic taxonomy and phylogenomics of Bacillus-like bacteria.</title>
        <authorList>
            <person name="Liu B."/>
            <person name="Wang J."/>
            <person name="Zhu Y."/>
            <person name="Liu G."/>
            <person name="Chen Q."/>
            <person name="Chen Z."/>
            <person name="Lan J."/>
            <person name="Che J."/>
            <person name="Ge C."/>
            <person name="Shi H."/>
            <person name="Pan Z."/>
            <person name="Liu X."/>
        </authorList>
    </citation>
    <scope>NUCLEOTIDE SEQUENCE [LARGE SCALE GENOMIC DNA]</scope>
    <source>
        <strain evidence="7 8">DSM 8552</strain>
    </source>
</reference>
<dbReference type="InterPro" id="IPR043129">
    <property type="entry name" value="ATPase_NBD"/>
</dbReference>
<feature type="domain" description="Carbohydrate kinase FGGY N-terminal" evidence="5">
    <location>
        <begin position="3"/>
        <end position="251"/>
    </location>
</feature>
<evidence type="ECO:0000256" key="4">
    <source>
        <dbReference type="RuleBase" id="RU003733"/>
    </source>
</evidence>